<evidence type="ECO:0000313" key="3">
    <source>
        <dbReference type="EMBL" id="OLP75332.1"/>
    </source>
</evidence>
<dbReference type="InterPro" id="IPR036869">
    <property type="entry name" value="J_dom_sf"/>
</dbReference>
<keyword evidence="2" id="KW-0732">Signal</keyword>
<dbReference type="Proteomes" id="UP000186817">
    <property type="component" value="Unassembled WGS sequence"/>
</dbReference>
<organism evidence="3 4">
    <name type="scientific">Symbiodinium microadriaticum</name>
    <name type="common">Dinoflagellate</name>
    <name type="synonym">Zooxanthella microadriatica</name>
    <dbReference type="NCBI Taxonomy" id="2951"/>
    <lineage>
        <taxon>Eukaryota</taxon>
        <taxon>Sar</taxon>
        <taxon>Alveolata</taxon>
        <taxon>Dinophyceae</taxon>
        <taxon>Suessiales</taxon>
        <taxon>Symbiodiniaceae</taxon>
        <taxon>Symbiodinium</taxon>
    </lineage>
</organism>
<evidence type="ECO:0000256" key="2">
    <source>
        <dbReference type="SAM" id="SignalP"/>
    </source>
</evidence>
<feature type="compositionally biased region" description="Polar residues" evidence="1">
    <location>
        <begin position="389"/>
        <end position="402"/>
    </location>
</feature>
<sequence>MACWFLGLVIVVGVAVKDEPSEEHHVYGGANVSDNSLAMADPYGADDGVSEPEAGGVAAMLSAFQAAGLGEYMSDDDGVEPVPAPKESPDIFDASDLETVGGYGVVDVEDGDAGDGVVPVEAEEDLADYAPSEVSEGEEPELVGEVLPPNPLGGFAAASQHIDVDLFALYAQEPGSWQRFITHAWRQACRSHHPDREGDHNRFLELTGAKEALMAWVAEFKDIKKSWPDSKAHCFCDKCRKLIQEMLQCEKCLGLKTNSAHVCGYFTKRFGIFMRTRTHKASILQLAALVAHGRSEEDAILELKAQLAEKEEEHIHLRCLLPPLPLGQEKQHNPDEHLHRQEKQQDQHRQQQQWDQRRCQQPRDRHLRDQEELPEMPPEYPLTMPFTAPQLSNSPQISGSIF</sequence>
<feature type="region of interest" description="Disordered" evidence="1">
    <location>
        <begin position="326"/>
        <end position="402"/>
    </location>
</feature>
<evidence type="ECO:0008006" key="5">
    <source>
        <dbReference type="Google" id="ProtNLM"/>
    </source>
</evidence>
<keyword evidence="4" id="KW-1185">Reference proteome</keyword>
<name>A0A1Q9BXF1_SYMMI</name>
<feature type="compositionally biased region" description="Basic and acidic residues" evidence="1">
    <location>
        <begin position="329"/>
        <end position="371"/>
    </location>
</feature>
<reference evidence="3 4" key="1">
    <citation type="submission" date="2016-02" db="EMBL/GenBank/DDBJ databases">
        <title>Genome analysis of coral dinoflagellate symbionts highlights evolutionary adaptations to a symbiotic lifestyle.</title>
        <authorList>
            <person name="Aranda M."/>
            <person name="Li Y."/>
            <person name="Liew Y.J."/>
            <person name="Baumgarten S."/>
            <person name="Simakov O."/>
            <person name="Wilson M."/>
            <person name="Piel J."/>
            <person name="Ashoor H."/>
            <person name="Bougouffa S."/>
            <person name="Bajic V.B."/>
            <person name="Ryu T."/>
            <person name="Ravasi T."/>
            <person name="Bayer T."/>
            <person name="Micklem G."/>
            <person name="Kim H."/>
            <person name="Bhak J."/>
            <person name="Lajeunesse T.C."/>
            <person name="Voolstra C.R."/>
        </authorList>
    </citation>
    <scope>NUCLEOTIDE SEQUENCE [LARGE SCALE GENOMIC DNA]</scope>
    <source>
        <strain evidence="3 4">CCMP2467</strain>
    </source>
</reference>
<accession>A0A1Q9BXF1</accession>
<feature type="chain" id="PRO_5012299710" description="J domain-containing protein" evidence="2">
    <location>
        <begin position="18"/>
        <end position="402"/>
    </location>
</feature>
<evidence type="ECO:0000256" key="1">
    <source>
        <dbReference type="SAM" id="MobiDB-lite"/>
    </source>
</evidence>
<dbReference type="AlphaFoldDB" id="A0A1Q9BXF1"/>
<dbReference type="EMBL" id="LSRX01002575">
    <property type="protein sequence ID" value="OLP75332.1"/>
    <property type="molecule type" value="Genomic_DNA"/>
</dbReference>
<dbReference type="Gene3D" id="1.10.287.110">
    <property type="entry name" value="DnaJ domain"/>
    <property type="match status" value="1"/>
</dbReference>
<dbReference type="SUPFAM" id="SSF46565">
    <property type="entry name" value="Chaperone J-domain"/>
    <property type="match status" value="1"/>
</dbReference>
<proteinExistence type="predicted"/>
<protein>
    <recommendedName>
        <fullName evidence="5">J domain-containing protein</fullName>
    </recommendedName>
</protein>
<evidence type="ECO:0000313" key="4">
    <source>
        <dbReference type="Proteomes" id="UP000186817"/>
    </source>
</evidence>
<gene>
    <name evidence="3" type="ORF">AK812_SmicGene44891</name>
</gene>
<comment type="caution">
    <text evidence="3">The sequence shown here is derived from an EMBL/GenBank/DDBJ whole genome shotgun (WGS) entry which is preliminary data.</text>
</comment>
<dbReference type="OrthoDB" id="435580at2759"/>
<feature type="signal peptide" evidence="2">
    <location>
        <begin position="1"/>
        <end position="17"/>
    </location>
</feature>